<feature type="transmembrane region" description="Helical" evidence="6">
    <location>
        <begin position="306"/>
        <end position="329"/>
    </location>
</feature>
<feature type="transmembrane region" description="Helical" evidence="6">
    <location>
        <begin position="162"/>
        <end position="182"/>
    </location>
</feature>
<keyword evidence="4 6" id="KW-1133">Transmembrane helix</keyword>
<organism evidence="8 9">
    <name type="scientific">Thermococcus profundus</name>
    <dbReference type="NCBI Taxonomy" id="49899"/>
    <lineage>
        <taxon>Archaea</taxon>
        <taxon>Methanobacteriati</taxon>
        <taxon>Methanobacteriota</taxon>
        <taxon>Thermococci</taxon>
        <taxon>Thermococcales</taxon>
        <taxon>Thermococcaceae</taxon>
        <taxon>Thermococcus</taxon>
    </lineage>
</organism>
<name>A0A2Z2MBM4_THEPR</name>
<feature type="transmembrane region" description="Helical" evidence="6">
    <location>
        <begin position="40"/>
        <end position="65"/>
    </location>
</feature>
<accession>A0A2Z2MBM4</accession>
<dbReference type="Pfam" id="PF03600">
    <property type="entry name" value="CitMHS"/>
    <property type="match status" value="1"/>
</dbReference>
<dbReference type="OrthoDB" id="86089at2157"/>
<keyword evidence="9" id="KW-1185">Reference proteome</keyword>
<proteinExistence type="predicted"/>
<dbReference type="GO" id="GO:0055085">
    <property type="term" value="P:transmembrane transport"/>
    <property type="evidence" value="ECO:0007669"/>
    <property type="project" value="InterPro"/>
</dbReference>
<evidence type="ECO:0000313" key="9">
    <source>
        <dbReference type="Proteomes" id="UP000250179"/>
    </source>
</evidence>
<feature type="transmembrane region" description="Helical" evidence="6">
    <location>
        <begin position="202"/>
        <end position="226"/>
    </location>
</feature>
<evidence type="ECO:0000256" key="6">
    <source>
        <dbReference type="SAM" id="Phobius"/>
    </source>
</evidence>
<dbReference type="EMBL" id="CP014862">
    <property type="protein sequence ID" value="ASJ02889.1"/>
    <property type="molecule type" value="Genomic_DNA"/>
</dbReference>
<dbReference type="RefSeq" id="WP_088858144.1">
    <property type="nucleotide sequence ID" value="NZ_CP014862.1"/>
</dbReference>
<feature type="transmembrane region" description="Helical" evidence="6">
    <location>
        <begin position="12"/>
        <end position="28"/>
    </location>
</feature>
<dbReference type="GeneID" id="33320001"/>
<feature type="transmembrane region" description="Helical" evidence="6">
    <location>
        <begin position="278"/>
        <end position="300"/>
    </location>
</feature>
<comment type="subcellular location">
    <subcellularLocation>
        <location evidence="1">Membrane</location>
        <topology evidence="1">Multi-pass membrane protein</topology>
    </subcellularLocation>
</comment>
<evidence type="ECO:0000256" key="5">
    <source>
        <dbReference type="ARBA" id="ARBA00023136"/>
    </source>
</evidence>
<keyword evidence="3 6" id="KW-0812">Transmembrane</keyword>
<dbReference type="InterPro" id="IPR004680">
    <property type="entry name" value="Cit_transptr-like_dom"/>
</dbReference>
<gene>
    <name evidence="8" type="ORF">A3L09_06265</name>
</gene>
<dbReference type="KEGG" id="tprf:A3L09_06265"/>
<feature type="transmembrane region" description="Helical" evidence="6">
    <location>
        <begin position="85"/>
        <end position="112"/>
    </location>
</feature>
<evidence type="ECO:0000256" key="1">
    <source>
        <dbReference type="ARBA" id="ARBA00004141"/>
    </source>
</evidence>
<feature type="domain" description="Citrate transporter-like" evidence="7">
    <location>
        <begin position="17"/>
        <end position="301"/>
    </location>
</feature>
<protein>
    <submittedName>
        <fullName evidence="8">Anion transporter</fullName>
    </submittedName>
</protein>
<keyword evidence="5 6" id="KW-0472">Membrane</keyword>
<dbReference type="InterPro" id="IPR051475">
    <property type="entry name" value="Diverse_Ion_Transporter"/>
</dbReference>
<feature type="transmembrane region" description="Helical" evidence="6">
    <location>
        <begin position="246"/>
        <end position="266"/>
    </location>
</feature>
<keyword evidence="2" id="KW-0813">Transport</keyword>
<evidence type="ECO:0000256" key="2">
    <source>
        <dbReference type="ARBA" id="ARBA00022448"/>
    </source>
</evidence>
<dbReference type="PANTHER" id="PTHR43568:SF1">
    <property type="entry name" value="P PROTEIN"/>
    <property type="match status" value="1"/>
</dbReference>
<evidence type="ECO:0000313" key="8">
    <source>
        <dbReference type="EMBL" id="ASJ02889.1"/>
    </source>
</evidence>
<dbReference type="Proteomes" id="UP000250179">
    <property type="component" value="Chromosome"/>
</dbReference>
<reference evidence="8 9" key="1">
    <citation type="submission" date="2016-03" db="EMBL/GenBank/DDBJ databases">
        <title>Complete genome sequence of Thermococcus profundus strain DT5432.</title>
        <authorList>
            <person name="Oger P.M."/>
        </authorList>
    </citation>
    <scope>NUCLEOTIDE SEQUENCE [LARGE SCALE GENOMIC DNA]</scope>
    <source>
        <strain evidence="8 9">DT 5432</strain>
    </source>
</reference>
<dbReference type="PANTHER" id="PTHR43568">
    <property type="entry name" value="P PROTEIN"/>
    <property type="match status" value="1"/>
</dbReference>
<evidence type="ECO:0000259" key="7">
    <source>
        <dbReference type="Pfam" id="PF03600"/>
    </source>
</evidence>
<evidence type="ECO:0000256" key="3">
    <source>
        <dbReference type="ARBA" id="ARBA00022692"/>
    </source>
</evidence>
<evidence type="ECO:0000256" key="4">
    <source>
        <dbReference type="ARBA" id="ARBA00022989"/>
    </source>
</evidence>
<dbReference type="GO" id="GO:0016020">
    <property type="term" value="C:membrane"/>
    <property type="evidence" value="ECO:0007669"/>
    <property type="project" value="UniProtKB-SubCell"/>
</dbReference>
<sequence length="363" mass="39939">MDYKGLMDFARREWFLSALMILYLVLLLRDGSLLRRTLSLIDWGSLSLIGSLILLSMGLELSGIFTRLSCRLISLSRGSERRLAFVLLPTIALSSAVIMNDTAMLIFIPLIVTLSRIAEKDLSGLIVLSAIAANVGSALTPIGNPQNVIIWNHYGVPLHYFVLRMLPFVFTWLLLLLLFAYFILKGEIEQRELPPVSVRKSLLWISILLLAVDVVLAHEGKALWTFPITLGVLLLPERKVLLAFDWALLLTFAFIFADSGEIALILSSSRIFFPHSGLGLFLTSAFLSQLVSNVPATVLLLGGGEWLPLAAGVNVGGTGLIIGSLANLIAIRTGKVGVREFHRYSVPFFLIALMVSALVILIW</sequence>
<dbReference type="AlphaFoldDB" id="A0A2Z2MBM4"/>
<feature type="transmembrane region" description="Helical" evidence="6">
    <location>
        <begin position="341"/>
        <end position="362"/>
    </location>
</feature>